<dbReference type="EMBL" id="HBKN01046342">
    <property type="protein sequence ID" value="CAE2336015.1"/>
    <property type="molecule type" value="Transcribed_RNA"/>
</dbReference>
<evidence type="ECO:0000256" key="3">
    <source>
        <dbReference type="ARBA" id="ARBA00022737"/>
    </source>
</evidence>
<dbReference type="GO" id="GO:0000981">
    <property type="term" value="F:DNA-binding transcription factor activity, RNA polymerase II-specific"/>
    <property type="evidence" value="ECO:0007669"/>
    <property type="project" value="TreeGrafter"/>
</dbReference>
<dbReference type="PROSITE" id="PS00028">
    <property type="entry name" value="ZINC_FINGER_C2H2_1"/>
    <property type="match status" value="2"/>
</dbReference>
<proteinExistence type="predicted"/>
<comment type="subcellular location">
    <subcellularLocation>
        <location evidence="1">Nucleus</location>
    </subcellularLocation>
</comment>
<dbReference type="SMART" id="SM00355">
    <property type="entry name" value="ZnF_C2H2"/>
    <property type="match status" value="2"/>
</dbReference>
<dbReference type="GO" id="GO:0005667">
    <property type="term" value="C:transcription regulator complex"/>
    <property type="evidence" value="ECO:0007669"/>
    <property type="project" value="TreeGrafter"/>
</dbReference>
<name>A0A7S4PI89_GUITH</name>
<dbReference type="GO" id="GO:0031519">
    <property type="term" value="C:PcG protein complex"/>
    <property type="evidence" value="ECO:0007669"/>
    <property type="project" value="TreeGrafter"/>
</dbReference>
<organism evidence="11">
    <name type="scientific">Guillardia theta</name>
    <name type="common">Cryptophyte</name>
    <name type="synonym">Cryptomonas phi</name>
    <dbReference type="NCBI Taxonomy" id="55529"/>
    <lineage>
        <taxon>Eukaryota</taxon>
        <taxon>Cryptophyceae</taxon>
        <taxon>Pyrenomonadales</taxon>
        <taxon>Geminigeraceae</taxon>
        <taxon>Guillardia</taxon>
    </lineage>
</organism>
<evidence type="ECO:0000256" key="1">
    <source>
        <dbReference type="ARBA" id="ARBA00004123"/>
    </source>
</evidence>
<keyword evidence="6" id="KW-0238">DNA-binding</keyword>
<dbReference type="AlphaFoldDB" id="A0A7S4PI89"/>
<evidence type="ECO:0000256" key="9">
    <source>
        <dbReference type="SAM" id="MobiDB-lite"/>
    </source>
</evidence>
<dbReference type="PROSITE" id="PS50157">
    <property type="entry name" value="ZINC_FINGER_C2H2_2"/>
    <property type="match status" value="2"/>
</dbReference>
<keyword evidence="2" id="KW-0479">Metal-binding</keyword>
<feature type="region of interest" description="Disordered" evidence="9">
    <location>
        <begin position="1"/>
        <end position="33"/>
    </location>
</feature>
<gene>
    <name evidence="11" type="ORF">GTHE00462_LOCUS36192</name>
</gene>
<reference evidence="11" key="1">
    <citation type="submission" date="2021-01" db="EMBL/GenBank/DDBJ databases">
        <authorList>
            <person name="Corre E."/>
            <person name="Pelletier E."/>
            <person name="Niang G."/>
            <person name="Scheremetjew M."/>
            <person name="Finn R."/>
            <person name="Kale V."/>
            <person name="Holt S."/>
            <person name="Cochrane G."/>
            <person name="Meng A."/>
            <person name="Brown T."/>
            <person name="Cohen L."/>
        </authorList>
    </citation>
    <scope>NUCLEOTIDE SEQUENCE</scope>
    <source>
        <strain evidence="11">CCMP 2712</strain>
    </source>
</reference>
<dbReference type="InterPro" id="IPR036236">
    <property type="entry name" value="Znf_C2H2_sf"/>
</dbReference>
<sequence>MGEDDDSQIAQSFAGSEGMPEGSRGKGSFELPKRCERCKRAKKGAQYCFDAGHHLNPGDPRPVKAKRTQPPTSGNSTATPKKVKLTASPPLTASAVQSMDIAEQALEPNQDLLEVSKTAGAGQGALAENDEGENGEMSNATFDPKKRPRHWARRAVPIQLIGGEEIHIMKWVTDTARKLSSKEESFTSAEAQEALKRKAALAQGRKLFTCSWPNCAKSFFESSRLKRHMLVHTGERPFKCPVEGCGKSFSLDFNLRSHLRAIHGHSYASAWQTCKAAGTGTNPKDDKGSLGPGGSMEAGMDGEEAGME</sequence>
<dbReference type="GO" id="GO:0000978">
    <property type="term" value="F:RNA polymerase II cis-regulatory region sequence-specific DNA binding"/>
    <property type="evidence" value="ECO:0007669"/>
    <property type="project" value="TreeGrafter"/>
</dbReference>
<dbReference type="PANTHER" id="PTHR14003">
    <property type="entry name" value="TRANSCRIPTIONAL REPRESSOR PROTEIN YY"/>
    <property type="match status" value="1"/>
</dbReference>
<feature type="domain" description="C2H2-type" evidence="10">
    <location>
        <begin position="208"/>
        <end position="237"/>
    </location>
</feature>
<keyword evidence="7" id="KW-0539">Nucleus</keyword>
<dbReference type="GO" id="GO:0008270">
    <property type="term" value="F:zinc ion binding"/>
    <property type="evidence" value="ECO:0007669"/>
    <property type="project" value="UniProtKB-KW"/>
</dbReference>
<dbReference type="GO" id="GO:0000785">
    <property type="term" value="C:chromatin"/>
    <property type="evidence" value="ECO:0007669"/>
    <property type="project" value="TreeGrafter"/>
</dbReference>
<dbReference type="Pfam" id="PF00096">
    <property type="entry name" value="zf-C2H2"/>
    <property type="match status" value="2"/>
</dbReference>
<evidence type="ECO:0000256" key="7">
    <source>
        <dbReference type="ARBA" id="ARBA00023242"/>
    </source>
</evidence>
<feature type="region of interest" description="Disordered" evidence="9">
    <location>
        <begin position="278"/>
        <end position="308"/>
    </location>
</feature>
<evidence type="ECO:0000256" key="4">
    <source>
        <dbReference type="ARBA" id="ARBA00022771"/>
    </source>
</evidence>
<dbReference type="FunFam" id="3.30.160.60:FF:000125">
    <property type="entry name" value="Putative zinc finger protein 143"/>
    <property type="match status" value="1"/>
</dbReference>
<evidence type="ECO:0000256" key="2">
    <source>
        <dbReference type="ARBA" id="ARBA00022723"/>
    </source>
</evidence>
<evidence type="ECO:0000256" key="6">
    <source>
        <dbReference type="ARBA" id="ARBA00023125"/>
    </source>
</evidence>
<feature type="compositionally biased region" description="Polar residues" evidence="9">
    <location>
        <begin position="69"/>
        <end position="79"/>
    </location>
</feature>
<dbReference type="FunFam" id="3.30.160.60:FF:000104">
    <property type="entry name" value="Transcriptional repressor protein YY1"/>
    <property type="match status" value="1"/>
</dbReference>
<feature type="domain" description="C2H2-type" evidence="10">
    <location>
        <begin position="238"/>
        <end position="268"/>
    </location>
</feature>
<feature type="region of interest" description="Disordered" evidence="9">
    <location>
        <begin position="49"/>
        <end position="88"/>
    </location>
</feature>
<keyword evidence="3" id="KW-0677">Repeat</keyword>
<dbReference type="InterPro" id="IPR013087">
    <property type="entry name" value="Znf_C2H2_type"/>
</dbReference>
<accession>A0A7S4PI89</accession>
<evidence type="ECO:0000259" key="10">
    <source>
        <dbReference type="PROSITE" id="PS50157"/>
    </source>
</evidence>
<protein>
    <recommendedName>
        <fullName evidence="10">C2H2-type domain-containing protein</fullName>
    </recommendedName>
</protein>
<keyword evidence="5" id="KW-0862">Zinc</keyword>
<evidence type="ECO:0000256" key="5">
    <source>
        <dbReference type="ARBA" id="ARBA00022833"/>
    </source>
</evidence>
<dbReference type="SUPFAM" id="SSF57667">
    <property type="entry name" value="beta-beta-alpha zinc fingers"/>
    <property type="match status" value="1"/>
</dbReference>
<dbReference type="PANTHER" id="PTHR14003:SF19">
    <property type="entry name" value="YY2 TRANSCRIPTION FACTOR"/>
    <property type="match status" value="1"/>
</dbReference>
<evidence type="ECO:0000256" key="8">
    <source>
        <dbReference type="PROSITE-ProRule" id="PRU00042"/>
    </source>
</evidence>
<dbReference type="Gene3D" id="3.30.160.60">
    <property type="entry name" value="Classic Zinc Finger"/>
    <property type="match status" value="2"/>
</dbReference>
<feature type="region of interest" description="Disordered" evidence="9">
    <location>
        <begin position="125"/>
        <end position="148"/>
    </location>
</feature>
<evidence type="ECO:0000313" key="11">
    <source>
        <dbReference type="EMBL" id="CAE2336015.1"/>
    </source>
</evidence>
<keyword evidence="4 8" id="KW-0863">Zinc-finger</keyword>